<dbReference type="GO" id="GO:0018773">
    <property type="term" value="F:acetylpyruvate hydrolase activity"/>
    <property type="evidence" value="ECO:0007669"/>
    <property type="project" value="TreeGrafter"/>
</dbReference>
<reference evidence="4" key="1">
    <citation type="journal article" date="2018" name="Front. Microbiol.">
        <title>Genome-Based Analysis Reveals the Taxonomy and Diversity of the Family Idiomarinaceae.</title>
        <authorList>
            <person name="Liu Y."/>
            <person name="Lai Q."/>
            <person name="Shao Z."/>
        </authorList>
    </citation>
    <scope>NUCLEOTIDE SEQUENCE [LARGE SCALE GENOMIC DNA]</scope>
    <source>
        <strain evidence="4">SW15</strain>
    </source>
</reference>
<dbReference type="Pfam" id="PF01557">
    <property type="entry name" value="FAA_hydrolase"/>
    <property type="match status" value="1"/>
</dbReference>
<sequence length="217" mass="24075">MLQRPSKIVCVGRNYAAHAAELNNPIPSEPLLFIKPPSSWAVLPKIAIPTQQGACHHELEIAVRIAQPLRRATLREAREAIDAAALALDLTLRDVQDKLKQQGQPWERAKAFDGACVMAPWMEFSNLDVQLEQVQQSTFVLRRNGVEQQRGDARQMLMPIAELVAHISHVFSLEAGDVILTGTPAGVGPLTPRDMLELEWQIGSHSEKWSGQVIKND</sequence>
<protein>
    <recommendedName>
        <fullName evidence="2">Fumarylacetoacetase-like C-terminal domain-containing protein</fullName>
    </recommendedName>
</protein>
<evidence type="ECO:0000256" key="1">
    <source>
        <dbReference type="ARBA" id="ARBA00022723"/>
    </source>
</evidence>
<evidence type="ECO:0000313" key="3">
    <source>
        <dbReference type="EMBL" id="RUO46204.1"/>
    </source>
</evidence>
<dbReference type="OrthoDB" id="9805307at2"/>
<dbReference type="PANTHER" id="PTHR11820">
    <property type="entry name" value="ACYLPYRUVASE"/>
    <property type="match status" value="1"/>
</dbReference>
<dbReference type="Gene3D" id="3.90.850.10">
    <property type="entry name" value="Fumarylacetoacetase-like, C-terminal domain"/>
    <property type="match status" value="1"/>
</dbReference>
<comment type="caution">
    <text evidence="3">The sequence shown here is derived from an EMBL/GenBank/DDBJ whole genome shotgun (WGS) entry which is preliminary data.</text>
</comment>
<dbReference type="EMBL" id="PIPT01000010">
    <property type="protein sequence ID" value="RUO46204.1"/>
    <property type="molecule type" value="Genomic_DNA"/>
</dbReference>
<dbReference type="PANTHER" id="PTHR11820:SF7">
    <property type="entry name" value="ACYLPYRUVASE FAHD1, MITOCHONDRIAL"/>
    <property type="match status" value="1"/>
</dbReference>
<name>A0A432XBS6_9GAMM</name>
<evidence type="ECO:0000259" key="2">
    <source>
        <dbReference type="Pfam" id="PF01557"/>
    </source>
</evidence>
<keyword evidence="4" id="KW-1185">Reference proteome</keyword>
<dbReference type="InterPro" id="IPR011234">
    <property type="entry name" value="Fumarylacetoacetase-like_C"/>
</dbReference>
<proteinExistence type="predicted"/>
<keyword evidence="1" id="KW-0479">Metal-binding</keyword>
<dbReference type="AlphaFoldDB" id="A0A432XBS6"/>
<organism evidence="3 4">
    <name type="scientific">Pseudidiomarina aquimaris</name>
    <dbReference type="NCBI Taxonomy" id="641841"/>
    <lineage>
        <taxon>Bacteria</taxon>
        <taxon>Pseudomonadati</taxon>
        <taxon>Pseudomonadota</taxon>
        <taxon>Gammaproteobacteria</taxon>
        <taxon>Alteromonadales</taxon>
        <taxon>Idiomarinaceae</taxon>
        <taxon>Pseudidiomarina</taxon>
    </lineage>
</organism>
<feature type="domain" description="Fumarylacetoacetase-like C-terminal" evidence="2">
    <location>
        <begin position="7"/>
        <end position="204"/>
    </location>
</feature>
<dbReference type="SUPFAM" id="SSF56529">
    <property type="entry name" value="FAH"/>
    <property type="match status" value="1"/>
</dbReference>
<dbReference type="Proteomes" id="UP000286678">
    <property type="component" value="Unassembled WGS sequence"/>
</dbReference>
<accession>A0A432XBS6</accession>
<dbReference type="GO" id="GO:0046872">
    <property type="term" value="F:metal ion binding"/>
    <property type="evidence" value="ECO:0007669"/>
    <property type="project" value="UniProtKB-KW"/>
</dbReference>
<dbReference type="InterPro" id="IPR036663">
    <property type="entry name" value="Fumarylacetoacetase_C_sf"/>
</dbReference>
<evidence type="ECO:0000313" key="4">
    <source>
        <dbReference type="Proteomes" id="UP000286678"/>
    </source>
</evidence>
<gene>
    <name evidence="3" type="ORF">CWE21_12265</name>
</gene>